<dbReference type="InterPro" id="IPR011991">
    <property type="entry name" value="ArsR-like_HTH"/>
</dbReference>
<gene>
    <name evidence="2" type="ORF">17H9-27</name>
</gene>
<evidence type="ECO:0000259" key="1">
    <source>
        <dbReference type="PROSITE" id="PS50206"/>
    </source>
</evidence>
<accession>Q1EI09</accession>
<reference evidence="2" key="1">
    <citation type="submission" date="2006-06" db="EMBL/GenBank/DDBJ databases">
        <title>Construction and analysis of a metagenomic library from a deep-sea sediment of east Pacific nodule Province.</title>
        <authorList>
            <person name="Xu M."/>
            <person name="Xiao X."/>
            <person name="Wang F."/>
        </authorList>
    </citation>
    <scope>NUCLEOTIDE SEQUENCE</scope>
</reference>
<dbReference type="AlphaFoldDB" id="Q1EI09"/>
<dbReference type="Gene3D" id="1.10.10.10">
    <property type="entry name" value="Winged helix-like DNA-binding domain superfamily/Winged helix DNA-binding domain"/>
    <property type="match status" value="1"/>
</dbReference>
<protein>
    <submittedName>
        <fullName evidence="2">ArsR family transcriptional regulator</fullName>
    </submittedName>
</protein>
<feature type="domain" description="Rhodanese" evidence="1">
    <location>
        <begin position="61"/>
        <end position="84"/>
    </location>
</feature>
<sequence>MVFQWLVSVKLYPYDCFSRFLGQGERGVDSVARLAGLSVGNASQPLQRLCRAGLLDVRRGGKHVLYRLVDGYPEWKAAGRPVEAARTA</sequence>
<evidence type="ECO:0000313" key="2">
    <source>
        <dbReference type="EMBL" id="CAK32601.1"/>
    </source>
</evidence>
<dbReference type="CDD" id="cd00090">
    <property type="entry name" value="HTH_ARSR"/>
    <property type="match status" value="1"/>
</dbReference>
<organism evidence="2">
    <name type="scientific">uncultured organism</name>
    <dbReference type="NCBI Taxonomy" id="155900"/>
    <lineage>
        <taxon>unclassified sequences</taxon>
        <taxon>environmental samples</taxon>
    </lineage>
</organism>
<dbReference type="EMBL" id="AM270417">
    <property type="protein sequence ID" value="CAK32601.1"/>
    <property type="molecule type" value="Genomic_DNA"/>
</dbReference>
<dbReference type="InterPro" id="IPR036390">
    <property type="entry name" value="WH_DNA-bd_sf"/>
</dbReference>
<dbReference type="InterPro" id="IPR036388">
    <property type="entry name" value="WH-like_DNA-bd_sf"/>
</dbReference>
<proteinExistence type="predicted"/>
<name>Q1EI09_9ZZZZ</name>
<dbReference type="SUPFAM" id="SSF46785">
    <property type="entry name" value="Winged helix' DNA-binding domain"/>
    <property type="match status" value="1"/>
</dbReference>
<dbReference type="InterPro" id="IPR001763">
    <property type="entry name" value="Rhodanese-like_dom"/>
</dbReference>
<dbReference type="PROSITE" id="PS50206">
    <property type="entry name" value="RHODANESE_3"/>
    <property type="match status" value="1"/>
</dbReference>